<dbReference type="Pfam" id="PF00582">
    <property type="entry name" value="Usp"/>
    <property type="match status" value="1"/>
</dbReference>
<dbReference type="Proteomes" id="UP000294419">
    <property type="component" value="Chromosome"/>
</dbReference>
<evidence type="ECO:0000259" key="2">
    <source>
        <dbReference type="Pfam" id="PF00582"/>
    </source>
</evidence>
<dbReference type="AlphaFoldDB" id="A0A4P6ZHV3"/>
<evidence type="ECO:0000313" key="3">
    <source>
        <dbReference type="EMBL" id="QBO59331.1"/>
    </source>
</evidence>
<dbReference type="PANTHER" id="PTHR46268:SF6">
    <property type="entry name" value="UNIVERSAL STRESS PROTEIN UP12"/>
    <property type="match status" value="1"/>
</dbReference>
<dbReference type="InterPro" id="IPR006016">
    <property type="entry name" value="UspA"/>
</dbReference>
<evidence type="ECO:0000313" key="4">
    <source>
        <dbReference type="Proteomes" id="UP000294419"/>
    </source>
</evidence>
<comment type="similarity">
    <text evidence="1">Belongs to the universal stress protein A family.</text>
</comment>
<name>A0A4P6ZHV3_9FLAO</name>
<keyword evidence="4" id="KW-1185">Reference proteome</keyword>
<dbReference type="KEGG" id="csal:NBC122_02527"/>
<protein>
    <recommendedName>
        <fullName evidence="2">UspA domain-containing protein</fullName>
    </recommendedName>
</protein>
<dbReference type="RefSeq" id="WP_133440683.1">
    <property type="nucleotide sequence ID" value="NZ_CP037954.1"/>
</dbReference>
<dbReference type="PANTHER" id="PTHR46268">
    <property type="entry name" value="STRESS RESPONSE PROTEIN NHAX"/>
    <property type="match status" value="1"/>
</dbReference>
<dbReference type="OrthoDB" id="9788959at2"/>
<accession>A0A4P6ZHV3</accession>
<gene>
    <name evidence="3" type="ORF">NBC122_02527</name>
</gene>
<organism evidence="3 4">
    <name type="scientific">Chryseobacterium salivictor</name>
    <dbReference type="NCBI Taxonomy" id="2547600"/>
    <lineage>
        <taxon>Bacteria</taxon>
        <taxon>Pseudomonadati</taxon>
        <taxon>Bacteroidota</taxon>
        <taxon>Flavobacteriia</taxon>
        <taxon>Flavobacteriales</taxon>
        <taxon>Weeksellaceae</taxon>
        <taxon>Chryseobacterium group</taxon>
        <taxon>Chryseobacterium</taxon>
    </lineage>
</organism>
<dbReference type="SUPFAM" id="SSF52402">
    <property type="entry name" value="Adenine nucleotide alpha hydrolases-like"/>
    <property type="match status" value="2"/>
</dbReference>
<dbReference type="PRINTS" id="PR01438">
    <property type="entry name" value="UNVRSLSTRESS"/>
</dbReference>
<reference evidence="3 4" key="1">
    <citation type="submission" date="2019-03" db="EMBL/GenBank/DDBJ databases">
        <authorList>
            <person name="Kim H."/>
            <person name="Yu S.-M."/>
        </authorList>
    </citation>
    <scope>NUCLEOTIDE SEQUENCE [LARGE SCALE GENOMIC DNA]</scope>
    <source>
        <strain evidence="3 4">NBC122</strain>
    </source>
</reference>
<evidence type="ECO:0000256" key="1">
    <source>
        <dbReference type="ARBA" id="ARBA00008791"/>
    </source>
</evidence>
<proteinExistence type="inferred from homology"/>
<dbReference type="EMBL" id="CP037954">
    <property type="protein sequence ID" value="QBO59331.1"/>
    <property type="molecule type" value="Genomic_DNA"/>
</dbReference>
<feature type="domain" description="UspA" evidence="2">
    <location>
        <begin position="1"/>
        <end position="153"/>
    </location>
</feature>
<dbReference type="Gene3D" id="3.40.50.620">
    <property type="entry name" value="HUPs"/>
    <property type="match status" value="2"/>
</dbReference>
<dbReference type="CDD" id="cd00293">
    <property type="entry name" value="USP-like"/>
    <property type="match status" value="1"/>
</dbReference>
<dbReference type="InterPro" id="IPR006015">
    <property type="entry name" value="Universal_stress_UspA"/>
</dbReference>
<dbReference type="InterPro" id="IPR014729">
    <property type="entry name" value="Rossmann-like_a/b/a_fold"/>
</dbReference>
<sequence>MRTILVPTDFSEPSKNAAHYALNMAIGLKADLHLCNAFTVPAESPVMSGVTWSLYEYPDLKEEINKDLKKFANTLEKKETVLAADAPTLFHPTISYSCEREDLVSFIHTTAIATDAILIVMGMTGGGKLNQLLFGSNSLKMIDKTQHPLLIIPHHHRYQAIRKIAFATDLSTEDKKTAQALSKLAEYFDAELLISHVIDFNEKLDNDAYEHKKDLFIQDIPGKTSYLPIEEKGIDSGLDVLRNKDLDLLVMGHQHKVFFDRLTEGSHSIRQARKLHLPLMVIPQGVPLLF</sequence>